<dbReference type="AlphaFoldDB" id="A0A8J4EI83"/>
<reference evidence="1" key="1">
    <citation type="submission" date="2021-01" db="EMBL/GenBank/DDBJ databases">
        <title>Whole genome shotgun sequence of Virgisporangium ochraceum NBRC 16418.</title>
        <authorList>
            <person name="Komaki H."/>
            <person name="Tamura T."/>
        </authorList>
    </citation>
    <scope>NUCLEOTIDE SEQUENCE</scope>
    <source>
        <strain evidence="1">NBRC 16418</strain>
    </source>
</reference>
<gene>
    <name evidence="1" type="ORF">Voc01_104100</name>
</gene>
<name>A0A8J4EI83_9ACTN</name>
<dbReference type="EMBL" id="BOPH01000160">
    <property type="protein sequence ID" value="GIJ75493.1"/>
    <property type="molecule type" value="Genomic_DNA"/>
</dbReference>
<evidence type="ECO:0000313" key="2">
    <source>
        <dbReference type="Proteomes" id="UP000635606"/>
    </source>
</evidence>
<comment type="caution">
    <text evidence="1">The sequence shown here is derived from an EMBL/GenBank/DDBJ whole genome shotgun (WGS) entry which is preliminary data.</text>
</comment>
<sequence length="359" mass="38843">MTVTAWAGLTAEFCRERFGACASWFGRRAYVAGGTGAVAWARMGAKTALLVFADGDAAGALRDAAEFDRVATTELVARLLPGLELVAIEDGSLERNVNPSNGLLYAGVFRGLTIICAAELGEIQPCFVRPGWLAEGAGRRVVLHSMHSASDFLAFAVWGEDGSLERSLCVSPDQGIVEDRGDRLPFELAYWAGRHPVDDDDEDEEPYPLPFHPLELGEDALAALCGFVVEGWPPDGMPDVARVPLAGFRLRAPTVTLERSHGRPIAQPSPLDVGSQVGQLGAGLDFLILDMGGENYLQAAAGGRSDIPAGIFRVERREGDSDLHFRCDVESLEDVAEIFRGYLANQDGWGDREWKQVWV</sequence>
<organism evidence="1 2">
    <name type="scientific">Virgisporangium ochraceum</name>
    <dbReference type="NCBI Taxonomy" id="65505"/>
    <lineage>
        <taxon>Bacteria</taxon>
        <taxon>Bacillati</taxon>
        <taxon>Actinomycetota</taxon>
        <taxon>Actinomycetes</taxon>
        <taxon>Micromonosporales</taxon>
        <taxon>Micromonosporaceae</taxon>
        <taxon>Virgisporangium</taxon>
    </lineage>
</organism>
<protein>
    <submittedName>
        <fullName evidence="1">Uncharacterized protein</fullName>
    </submittedName>
</protein>
<dbReference type="Proteomes" id="UP000635606">
    <property type="component" value="Unassembled WGS sequence"/>
</dbReference>
<proteinExistence type="predicted"/>
<dbReference type="Pfam" id="PF21997">
    <property type="entry name" value="DUF6928"/>
    <property type="match status" value="1"/>
</dbReference>
<dbReference type="InterPro" id="IPR053847">
    <property type="entry name" value="DUF6928"/>
</dbReference>
<accession>A0A8J4EI83</accession>
<evidence type="ECO:0000313" key="1">
    <source>
        <dbReference type="EMBL" id="GIJ75493.1"/>
    </source>
</evidence>
<keyword evidence="2" id="KW-1185">Reference proteome</keyword>